<proteinExistence type="predicted"/>
<dbReference type="Pfam" id="PF08326">
    <property type="entry name" value="ACC_central"/>
    <property type="match status" value="1"/>
</dbReference>
<evidence type="ECO:0008006" key="5">
    <source>
        <dbReference type="Google" id="ProtNLM"/>
    </source>
</evidence>
<dbReference type="GO" id="GO:0006633">
    <property type="term" value="P:fatty acid biosynthetic process"/>
    <property type="evidence" value="ECO:0007669"/>
    <property type="project" value="InterPro"/>
</dbReference>
<dbReference type="PANTHER" id="PTHR45728">
    <property type="entry name" value="ACETYL-COA CARBOXYLASE, ISOFORM A"/>
    <property type="match status" value="1"/>
</dbReference>
<accession>A0A7S1TGV2</accession>
<dbReference type="InterPro" id="IPR011762">
    <property type="entry name" value="COA_CT_N"/>
</dbReference>
<feature type="domain" description="CoA carboxyltransferase C-terminal" evidence="3">
    <location>
        <begin position="877"/>
        <end position="1190"/>
    </location>
</feature>
<evidence type="ECO:0000259" key="3">
    <source>
        <dbReference type="PROSITE" id="PS50989"/>
    </source>
</evidence>
<dbReference type="InterPro" id="IPR013537">
    <property type="entry name" value="AcCoA_COase_cen"/>
</dbReference>
<organism evidence="4">
    <name type="scientific">Compsopogon caeruleus</name>
    <dbReference type="NCBI Taxonomy" id="31354"/>
    <lineage>
        <taxon>Eukaryota</taxon>
        <taxon>Rhodophyta</taxon>
        <taxon>Compsopogonophyceae</taxon>
        <taxon>Compsopogonales</taxon>
        <taxon>Compsopogonaceae</taxon>
        <taxon>Compsopogon</taxon>
    </lineage>
</organism>
<dbReference type="PANTHER" id="PTHR45728:SF3">
    <property type="entry name" value="ACETYL-COA CARBOXYLASE"/>
    <property type="match status" value="1"/>
</dbReference>
<sequence length="1274" mass="143200">MLFETNDVPFLLGSVQILLQQYLSVETNFLNQPVPDAIRNLIRINKDDPSVVVAQAMAHAELKRRNEVILGLMRRLTNIAEAEAMDEIPESLIGLVSQITQLPGRKDYGPVKLAAVELLTALQQPSVDARLNVLRQMMQSGKSFSEIAKERALSPLMDFLQELFSSPEQHIREAALEVYIRRVYRAHLVKEFAIVQGPKGVPACTWSFQFSDTPPPDTPVRRGMLVVPNSFDEIDQVVEDALVLFESLVQGHEVCCEDENLNVLLIAFQKNPLVTKSNEREIIEKCEFSLQKNNYIMYGLGIRTVTIILSQIPKSPRYFSFNHCDNYSESPLRRDMRPTFPYLLELTKLAVNNNLERLPAIGRNVQNWLGTEKNDHSVQLSRPTNQTVFFRAISHSDFAIPGLAYKILLRAMDDLELALNDPRVLPSASSNIFIHVLQEYDAQRANIVLQATTILDDLIPKFSSRLQSLRVDNIELRLRIQSRDAEGTVSMQPILLVASSLTRSGQWLKTSAYLEYPDPVTGVPKEYRPLDGTGEKISSMPFPTANSMQVKRASARRVGSTYVYDFLGLLEVSIIRSWSDVESVVAPDLRSIFEAKELILESGNLIESSRPAGSNQIGMVAWIIKMKTPEYPNGREVVLIANDVTFQAGSFGVVEDEFFFKASEYARKRGLPRLYIACNSGARIGLDESLKPKIKVEWIDASNPSLGFHYLYLDEETYHSIPPESVQVDKRDERGETRYVISAIVGNVHGIGVENLRGSGMIAGETSRAYDDIFTLSYITGRTVGIGAYLVRLGQRTIQMQNGPMILTGFGALNKLLGREVYTSQDQLGGPEIMLPNGVTHEVVRQDQEGADAIIRWLSYVPRTKDSSPAFLPPSDPIDRDIEFTPSKTPYDPRDMLAGRKRSDGSFEAGFFDRDSFKEYLSGWGKSVIVGRARLGGIPVGVIAVETRLVVRTIPADPANSESREVSEPQAGQVWFPDSAYKTAQAIEDFNRGENLPLMIFANWRGFSGGTRDMFGEILKYGSMIVDALRTYRHPVFIYIPPNGELRGGAWVVVDPTINEDVMEMYADEESRGGILEPPGICEVKFRKKDQVNLMHRLDEALVALDRELVSADATEAVRIKSAIARREETLLPIYLQIAHEFADLHDRAGRMKAKGVIREQLQWKRARHFFYWRIRRRIAEFSVRNRLQESVGSVSVAETVGHLQTVLPGDEQWWNDDRSVSSAIESLSSNTFSALQSRCLDRVEQDTMATLRQLGPAASRELLERLNAMAESW</sequence>
<feature type="region of interest" description="Disordered" evidence="1">
    <location>
        <begin position="869"/>
        <end position="899"/>
    </location>
</feature>
<dbReference type="InterPro" id="IPR049076">
    <property type="entry name" value="ACCA"/>
</dbReference>
<dbReference type="SUPFAM" id="SSF52096">
    <property type="entry name" value="ClpP/crotonase"/>
    <property type="match status" value="2"/>
</dbReference>
<dbReference type="FunFam" id="3.90.226.10:FF:000010">
    <property type="entry name" value="acetyl-CoA carboxylase isoform X2"/>
    <property type="match status" value="1"/>
</dbReference>
<dbReference type="InterPro" id="IPR011763">
    <property type="entry name" value="COA_CT_C"/>
</dbReference>
<dbReference type="Gene3D" id="2.40.460.10">
    <property type="entry name" value="Biotin dependent carboxylase carboxyltransferase"/>
    <property type="match status" value="1"/>
</dbReference>
<evidence type="ECO:0000313" key="4">
    <source>
        <dbReference type="EMBL" id="CAD9236313.1"/>
    </source>
</evidence>
<evidence type="ECO:0000256" key="1">
    <source>
        <dbReference type="SAM" id="MobiDB-lite"/>
    </source>
</evidence>
<evidence type="ECO:0000259" key="2">
    <source>
        <dbReference type="PROSITE" id="PS50980"/>
    </source>
</evidence>
<dbReference type="PROSITE" id="PS50989">
    <property type="entry name" value="COA_CT_CTER"/>
    <property type="match status" value="1"/>
</dbReference>
<dbReference type="InterPro" id="IPR029045">
    <property type="entry name" value="ClpP/crotonase-like_dom_sf"/>
</dbReference>
<feature type="domain" description="CoA carboxyltransferase N-terminal" evidence="2">
    <location>
        <begin position="541"/>
        <end position="873"/>
    </location>
</feature>
<gene>
    <name evidence="4" type="ORF">CCAE0312_LOCUS8407</name>
</gene>
<reference evidence="4" key="1">
    <citation type="submission" date="2021-01" db="EMBL/GenBank/DDBJ databases">
        <authorList>
            <person name="Corre E."/>
            <person name="Pelletier E."/>
            <person name="Niang G."/>
            <person name="Scheremetjew M."/>
            <person name="Finn R."/>
            <person name="Kale V."/>
            <person name="Holt S."/>
            <person name="Cochrane G."/>
            <person name="Meng A."/>
            <person name="Brown T."/>
            <person name="Cohen L."/>
        </authorList>
    </citation>
    <scope>NUCLEOTIDE SEQUENCE</scope>
    <source>
        <strain evidence="4">SAG 36.94</strain>
    </source>
</reference>
<dbReference type="GO" id="GO:0005524">
    <property type="term" value="F:ATP binding"/>
    <property type="evidence" value="ECO:0007669"/>
    <property type="project" value="InterPro"/>
</dbReference>
<dbReference type="AlphaFoldDB" id="A0A7S1TGV2"/>
<dbReference type="Pfam" id="PF01039">
    <property type="entry name" value="Carboxyl_trans"/>
    <property type="match status" value="1"/>
</dbReference>
<dbReference type="Gene3D" id="3.90.226.10">
    <property type="entry name" value="2-enoyl-CoA Hydratase, Chain A, domain 1"/>
    <property type="match status" value="2"/>
</dbReference>
<name>A0A7S1TGV2_9RHOD</name>
<dbReference type="PROSITE" id="PS50980">
    <property type="entry name" value="COA_CT_NTER"/>
    <property type="match status" value="1"/>
</dbReference>
<dbReference type="GO" id="GO:0003989">
    <property type="term" value="F:acetyl-CoA carboxylase activity"/>
    <property type="evidence" value="ECO:0007669"/>
    <property type="project" value="InterPro"/>
</dbReference>
<dbReference type="InterPro" id="IPR034733">
    <property type="entry name" value="AcCoA_carboxyl_beta"/>
</dbReference>
<protein>
    <recommendedName>
        <fullName evidence="5">Acetyl-CoA carboxylase</fullName>
    </recommendedName>
</protein>
<dbReference type="EMBL" id="HBGH01015071">
    <property type="protein sequence ID" value="CAD9236313.1"/>
    <property type="molecule type" value="Transcribed_RNA"/>
</dbReference>